<gene>
    <name evidence="4" type="ORF">AVDCRST_MAG74-213</name>
</gene>
<protein>
    <recommendedName>
        <fullName evidence="3">NmrA-like domain-containing protein</fullName>
    </recommendedName>
</protein>
<feature type="domain" description="NmrA-like" evidence="3">
    <location>
        <begin position="3"/>
        <end position="261"/>
    </location>
</feature>
<dbReference type="SUPFAM" id="SSF51735">
    <property type="entry name" value="NAD(P)-binding Rossmann-fold domains"/>
    <property type="match status" value="1"/>
</dbReference>
<dbReference type="PANTHER" id="PTHR42748">
    <property type="entry name" value="NITROGEN METABOLITE REPRESSION PROTEIN NMRA FAMILY MEMBER"/>
    <property type="match status" value="1"/>
</dbReference>
<sequence>MAKVLIYGATGGQGEAVARELLAAGESVKVLLRNDKDSGKFKKLGAEIAYGDFDGESSLVEASRGVDKVSLVLPLNFDTDEFFTYGKNAVDAARKAGVELIVYNASLTTPNDESISRPFFETIRRIESYVLSSGLKAIVLRPSLYLDNFLAPWTLPLIYERKIIAYPLAEHLRLRWTSHKNLAIFTAAALQRPDLAGKILDVVDEKDLSGAEIAGLISQKVGAEIKYVGVSPQEFGDRLKPVLGERAAEELTTLYKFINQDDGKMLRKNYDESRRLLNVNLESASEWANRAFAPQKASKDL</sequence>
<dbReference type="Gene3D" id="3.40.50.720">
    <property type="entry name" value="NAD(P)-binding Rossmann-like Domain"/>
    <property type="match status" value="1"/>
</dbReference>
<evidence type="ECO:0000256" key="1">
    <source>
        <dbReference type="ARBA" id="ARBA00006328"/>
    </source>
</evidence>
<name>A0A6J4NCH2_9BACT</name>
<evidence type="ECO:0000256" key="2">
    <source>
        <dbReference type="ARBA" id="ARBA00022857"/>
    </source>
</evidence>
<dbReference type="Gene3D" id="3.90.25.10">
    <property type="entry name" value="UDP-galactose 4-epimerase, domain 1"/>
    <property type="match status" value="1"/>
</dbReference>
<accession>A0A6J4NCH2</accession>
<reference evidence="4" key="1">
    <citation type="submission" date="2020-02" db="EMBL/GenBank/DDBJ databases">
        <authorList>
            <person name="Meier V. D."/>
        </authorList>
    </citation>
    <scope>NUCLEOTIDE SEQUENCE</scope>
    <source>
        <strain evidence="4">AVDCRST_MAG74</strain>
    </source>
</reference>
<dbReference type="InterPro" id="IPR051164">
    <property type="entry name" value="NmrA-like_oxidored"/>
</dbReference>
<dbReference type="AlphaFoldDB" id="A0A6J4NCH2"/>
<dbReference type="PANTHER" id="PTHR42748:SF7">
    <property type="entry name" value="NMRA LIKE REDOX SENSOR 1-RELATED"/>
    <property type="match status" value="1"/>
</dbReference>
<proteinExistence type="inferred from homology"/>
<dbReference type="InterPro" id="IPR008030">
    <property type="entry name" value="NmrA-like"/>
</dbReference>
<dbReference type="EMBL" id="CADCUR010000017">
    <property type="protein sequence ID" value="CAA9378960.1"/>
    <property type="molecule type" value="Genomic_DNA"/>
</dbReference>
<organism evidence="4">
    <name type="scientific">uncultured Pyrinomonadaceae bacterium</name>
    <dbReference type="NCBI Taxonomy" id="2283094"/>
    <lineage>
        <taxon>Bacteria</taxon>
        <taxon>Pseudomonadati</taxon>
        <taxon>Acidobacteriota</taxon>
        <taxon>Blastocatellia</taxon>
        <taxon>Blastocatellales</taxon>
        <taxon>Pyrinomonadaceae</taxon>
        <taxon>environmental samples</taxon>
    </lineage>
</organism>
<dbReference type="Pfam" id="PF05368">
    <property type="entry name" value="NmrA"/>
    <property type="match status" value="1"/>
</dbReference>
<dbReference type="InterPro" id="IPR036291">
    <property type="entry name" value="NAD(P)-bd_dom_sf"/>
</dbReference>
<keyword evidence="2" id="KW-0521">NADP</keyword>
<comment type="similarity">
    <text evidence="1">Belongs to the NmrA-type oxidoreductase family.</text>
</comment>
<evidence type="ECO:0000259" key="3">
    <source>
        <dbReference type="Pfam" id="PF05368"/>
    </source>
</evidence>
<evidence type="ECO:0000313" key="4">
    <source>
        <dbReference type="EMBL" id="CAA9378960.1"/>
    </source>
</evidence>